<protein>
    <submittedName>
        <fullName evidence="2">Uncharacterized protein</fullName>
    </submittedName>
</protein>
<sequence length="376" mass="40904">MQILPAGRLLSRDAPLALAPPTLATSPLPSVHVPSPTPRLPASRGAERRAARSAGHGAPPGCPRKPDPLGVPRNRRRDARRAEAKMPQEGKLVDLLKFTLKDKNDSMESLTKTMEEVKRGREEAASLHATCHVADRVVQVMEKKSEVACAATPRPLREVDDYQQAARDPEQMLRRAMDDDDLGSEGMACEGLLSFVHGVVGDVPEFSDMVDWPYFVRNIRLPKGHAAVAEATKLMAEGEEEWAGAALRLCHAEADTVLLPKEERMRRAQERRNRRIFMRAFPEVVDGTTPEQVEAVLERVQRGVAAARSYGGLAEKSPGFTELSQLIEDLQVQSQVLRTGGTEGVKIDLPATAAPASAAAGVVRAASKFLTAAGRR</sequence>
<reference evidence="2" key="1">
    <citation type="submission" date="2023-10" db="EMBL/GenBank/DDBJ databases">
        <authorList>
            <person name="Chen Y."/>
            <person name="Shah S."/>
            <person name="Dougan E. K."/>
            <person name="Thang M."/>
            <person name="Chan C."/>
        </authorList>
    </citation>
    <scope>NUCLEOTIDE SEQUENCE [LARGE SCALE GENOMIC DNA]</scope>
</reference>
<feature type="compositionally biased region" description="Low complexity" evidence="1">
    <location>
        <begin position="21"/>
        <end position="30"/>
    </location>
</feature>
<comment type="caution">
    <text evidence="2">The sequence shown here is derived from an EMBL/GenBank/DDBJ whole genome shotgun (WGS) entry which is preliminary data.</text>
</comment>
<evidence type="ECO:0000256" key="1">
    <source>
        <dbReference type="SAM" id="MobiDB-lite"/>
    </source>
</evidence>
<evidence type="ECO:0000313" key="3">
    <source>
        <dbReference type="Proteomes" id="UP001189429"/>
    </source>
</evidence>
<gene>
    <name evidence="2" type="ORF">PCOR1329_LOCUS85292</name>
</gene>
<keyword evidence="3" id="KW-1185">Reference proteome</keyword>
<name>A0ABN9YGP7_9DINO</name>
<accession>A0ABN9YGP7</accession>
<organism evidence="2 3">
    <name type="scientific">Prorocentrum cordatum</name>
    <dbReference type="NCBI Taxonomy" id="2364126"/>
    <lineage>
        <taxon>Eukaryota</taxon>
        <taxon>Sar</taxon>
        <taxon>Alveolata</taxon>
        <taxon>Dinophyceae</taxon>
        <taxon>Prorocentrales</taxon>
        <taxon>Prorocentraceae</taxon>
        <taxon>Prorocentrum</taxon>
    </lineage>
</organism>
<feature type="region of interest" description="Disordered" evidence="1">
    <location>
        <begin position="21"/>
        <end position="86"/>
    </location>
</feature>
<proteinExistence type="predicted"/>
<dbReference type="EMBL" id="CAUYUJ010022570">
    <property type="protein sequence ID" value="CAK0911419.1"/>
    <property type="molecule type" value="Genomic_DNA"/>
</dbReference>
<evidence type="ECO:0000313" key="2">
    <source>
        <dbReference type="EMBL" id="CAK0911419.1"/>
    </source>
</evidence>
<dbReference type="Proteomes" id="UP001189429">
    <property type="component" value="Unassembled WGS sequence"/>
</dbReference>